<dbReference type="OrthoDB" id="1742798at2759"/>
<dbReference type="GO" id="GO:0006952">
    <property type="term" value="P:defense response"/>
    <property type="evidence" value="ECO:0007669"/>
    <property type="project" value="UniProtKB-KW"/>
</dbReference>
<dbReference type="InterPro" id="IPR041118">
    <property type="entry name" value="Rx_N"/>
</dbReference>
<feature type="domain" description="Disease resistance N-terminal" evidence="5">
    <location>
        <begin position="2"/>
        <end position="84"/>
    </location>
</feature>
<dbReference type="InterPro" id="IPR038005">
    <property type="entry name" value="RX-like_CC"/>
</dbReference>
<evidence type="ECO:0000313" key="7">
    <source>
        <dbReference type="Proteomes" id="UP000325577"/>
    </source>
</evidence>
<evidence type="ECO:0000256" key="2">
    <source>
        <dbReference type="ARBA" id="ARBA00022741"/>
    </source>
</evidence>
<dbReference type="Gene3D" id="1.20.5.4130">
    <property type="match status" value="1"/>
</dbReference>
<accession>A0A5J5AS90</accession>
<evidence type="ECO:0000259" key="5">
    <source>
        <dbReference type="Pfam" id="PF18052"/>
    </source>
</evidence>
<evidence type="ECO:0000256" key="4">
    <source>
        <dbReference type="ARBA" id="ARBA00022840"/>
    </source>
</evidence>
<proteinExistence type="predicted"/>
<keyword evidence="3" id="KW-0611">Plant defense</keyword>
<reference evidence="6 7" key="1">
    <citation type="submission" date="2019-09" db="EMBL/GenBank/DDBJ databases">
        <title>A chromosome-level genome assembly of the Chinese tupelo Nyssa sinensis.</title>
        <authorList>
            <person name="Yang X."/>
            <person name="Kang M."/>
            <person name="Yang Y."/>
            <person name="Xiong H."/>
            <person name="Wang M."/>
            <person name="Zhang Z."/>
            <person name="Wang Z."/>
            <person name="Wu H."/>
            <person name="Ma T."/>
            <person name="Liu J."/>
            <person name="Xi Z."/>
        </authorList>
    </citation>
    <scope>NUCLEOTIDE SEQUENCE [LARGE SCALE GENOMIC DNA]</scope>
    <source>
        <strain evidence="6">J267</strain>
        <tissue evidence="6">Leaf</tissue>
    </source>
</reference>
<name>A0A5J5AS90_9ASTE</name>
<dbReference type="CDD" id="cd14798">
    <property type="entry name" value="RX-CC_like"/>
    <property type="match status" value="1"/>
</dbReference>
<dbReference type="PANTHER" id="PTHR19338:SF32">
    <property type="entry name" value="OS06G0287500 PROTEIN"/>
    <property type="match status" value="1"/>
</dbReference>
<evidence type="ECO:0000256" key="3">
    <source>
        <dbReference type="ARBA" id="ARBA00022821"/>
    </source>
</evidence>
<dbReference type="EMBL" id="CM018042">
    <property type="protein sequence ID" value="KAA8533114.1"/>
    <property type="molecule type" value="Genomic_DNA"/>
</dbReference>
<keyword evidence="1" id="KW-0677">Repeat</keyword>
<dbReference type="Pfam" id="PF18052">
    <property type="entry name" value="Rx_N"/>
    <property type="match status" value="1"/>
</dbReference>
<dbReference type="AlphaFoldDB" id="A0A5J5AS90"/>
<keyword evidence="7" id="KW-1185">Reference proteome</keyword>
<dbReference type="GO" id="GO:0005524">
    <property type="term" value="F:ATP binding"/>
    <property type="evidence" value="ECO:0007669"/>
    <property type="project" value="UniProtKB-KW"/>
</dbReference>
<sequence length="280" mass="32091">MVLEKLTTMLAEEAQLLGGIRNGVDELCDDLESMKSFLQDAEARSETNQGIRTWVKQVTDAAYDTEDVLEVFLLRLSPPRGSTFFHSFRKSYHFIKQLRTRHQLALQIQQIKMKIIKSAGARIYTPSQMPSRAGQIDSSEIFKSEEHICKRTSRVHRETRGTWKYWISKDLSSRLLGSYNWNTSASLMAIVSNLNSQDCSIRETHGMTVPAGIGRLTSLQKLRSVEVNGNGEIVRELGKLTQLRKLGHSETKTRRWNGFMLFFRKVGTPYCFVHGFNKHF</sequence>
<keyword evidence="2" id="KW-0547">Nucleotide-binding</keyword>
<dbReference type="PANTHER" id="PTHR19338">
    <property type="entry name" value="TRANSLOCASE OF INNER MITOCHONDRIAL MEMBRANE 13 HOMOLOG"/>
    <property type="match status" value="1"/>
</dbReference>
<keyword evidence="4" id="KW-0067">ATP-binding</keyword>
<organism evidence="6 7">
    <name type="scientific">Nyssa sinensis</name>
    <dbReference type="NCBI Taxonomy" id="561372"/>
    <lineage>
        <taxon>Eukaryota</taxon>
        <taxon>Viridiplantae</taxon>
        <taxon>Streptophyta</taxon>
        <taxon>Embryophyta</taxon>
        <taxon>Tracheophyta</taxon>
        <taxon>Spermatophyta</taxon>
        <taxon>Magnoliopsida</taxon>
        <taxon>eudicotyledons</taxon>
        <taxon>Gunneridae</taxon>
        <taxon>Pentapetalae</taxon>
        <taxon>asterids</taxon>
        <taxon>Cornales</taxon>
        <taxon>Nyssaceae</taxon>
        <taxon>Nyssa</taxon>
    </lineage>
</organism>
<evidence type="ECO:0000256" key="1">
    <source>
        <dbReference type="ARBA" id="ARBA00022737"/>
    </source>
</evidence>
<evidence type="ECO:0000313" key="6">
    <source>
        <dbReference type="EMBL" id="KAA8533114.1"/>
    </source>
</evidence>
<protein>
    <recommendedName>
        <fullName evidence="5">Disease resistance N-terminal domain-containing protein</fullName>
    </recommendedName>
</protein>
<gene>
    <name evidence="6" type="ORF">F0562_033353</name>
</gene>
<dbReference type="Proteomes" id="UP000325577">
    <property type="component" value="Linkage Group LG19"/>
</dbReference>